<gene>
    <name evidence="8" type="ORF">MHPYR_210026</name>
</gene>
<evidence type="ECO:0000313" key="8">
    <source>
        <dbReference type="EMBL" id="SBS75241.1"/>
    </source>
</evidence>
<evidence type="ECO:0000256" key="4">
    <source>
        <dbReference type="ARBA" id="ARBA00022692"/>
    </source>
</evidence>
<evidence type="ECO:0000256" key="5">
    <source>
        <dbReference type="ARBA" id="ARBA00022989"/>
    </source>
</evidence>
<organism evidence="8">
    <name type="scientific">uncultured Mycobacterium sp</name>
    <dbReference type="NCBI Taxonomy" id="171292"/>
    <lineage>
        <taxon>Bacteria</taxon>
        <taxon>Bacillati</taxon>
        <taxon>Actinomycetota</taxon>
        <taxon>Actinomycetes</taxon>
        <taxon>Mycobacteriales</taxon>
        <taxon>Mycobacteriaceae</taxon>
        <taxon>Mycobacterium</taxon>
        <taxon>environmental samples</taxon>
    </lineage>
</organism>
<dbReference type="Gene3D" id="3.90.550.10">
    <property type="entry name" value="Spore Coat Polysaccharide Biosynthesis Protein SpsA, Chain A"/>
    <property type="match status" value="1"/>
</dbReference>
<dbReference type="SUPFAM" id="SSF53448">
    <property type="entry name" value="Nucleotide-diphospho-sugar transferases"/>
    <property type="match status" value="1"/>
</dbReference>
<evidence type="ECO:0000256" key="7">
    <source>
        <dbReference type="SAM" id="Phobius"/>
    </source>
</evidence>
<evidence type="ECO:0000256" key="3">
    <source>
        <dbReference type="ARBA" id="ARBA00022679"/>
    </source>
</evidence>
<name>A0A1Y5PGK4_9MYCO</name>
<keyword evidence="4 7" id="KW-0812">Transmembrane</keyword>
<keyword evidence="3 8" id="KW-0808">Transferase</keyword>
<feature type="transmembrane region" description="Helical" evidence="7">
    <location>
        <begin position="358"/>
        <end position="378"/>
    </location>
</feature>
<dbReference type="InterPro" id="IPR029044">
    <property type="entry name" value="Nucleotide-diphossugar_trans"/>
</dbReference>
<keyword evidence="2" id="KW-0328">Glycosyltransferase</keyword>
<dbReference type="GO" id="GO:0016020">
    <property type="term" value="C:membrane"/>
    <property type="evidence" value="ECO:0007669"/>
    <property type="project" value="UniProtKB-SubCell"/>
</dbReference>
<evidence type="ECO:0000256" key="1">
    <source>
        <dbReference type="ARBA" id="ARBA00004141"/>
    </source>
</evidence>
<keyword evidence="6 7" id="KW-0472">Membrane</keyword>
<proteinExistence type="predicted"/>
<evidence type="ECO:0000256" key="2">
    <source>
        <dbReference type="ARBA" id="ARBA00022676"/>
    </source>
</evidence>
<dbReference type="EMBL" id="FLQS01000014">
    <property type="protein sequence ID" value="SBS75241.1"/>
    <property type="molecule type" value="Genomic_DNA"/>
</dbReference>
<sequence>MSIQNLPAQLDEEFSAQHLFTRPQKTFGIVVVAVVMVAAICTWSDTVAVLLTISTFYFLLATVDRAYLVFRGLQGGRRSRVTLEQAYSIPDEDLPVYTVLLPAYREPDIVETLLEGVSQIDYPADKLDVYLILEEDDEETISAFQAQRVHNINLVVVPPSQPRTKPKACNYAMELPSERSEYVTIFDADDIPDPLQLRKAAYTFANSPDDVAALQGTLSYYNADQNILTRWFSIEYDQWFSYVLPALSEANCVIPLGGSSNHIKTALLWEVGGWDPYNVTEDADLGIRFARAGYRTLMLDSVTAEEANADTLNWLRQRSRWYKGYLQTFVVHIRHPIKLYRELGLVPLLRMANITAGMPIACMVNVAFWALIVLWYAGRPAFFDNIFPNSTYYLSLLLFTAGNAIAVTLTLLTTRASGKPQWLVAALLIPGYWLLQAIGAIKSGVQLIYNPSYWEKTEHGLARKASH</sequence>
<dbReference type="PANTHER" id="PTHR43867:SF2">
    <property type="entry name" value="CELLULOSE SYNTHASE CATALYTIC SUBUNIT A [UDP-FORMING]"/>
    <property type="match status" value="1"/>
</dbReference>
<feature type="transmembrane region" description="Helical" evidence="7">
    <location>
        <begin position="424"/>
        <end position="449"/>
    </location>
</feature>
<feature type="transmembrane region" description="Helical" evidence="7">
    <location>
        <begin position="390"/>
        <end position="412"/>
    </location>
</feature>
<dbReference type="GO" id="GO:0016757">
    <property type="term" value="F:glycosyltransferase activity"/>
    <property type="evidence" value="ECO:0007669"/>
    <property type="project" value="UniProtKB-KW"/>
</dbReference>
<comment type="subcellular location">
    <subcellularLocation>
        <location evidence="1">Membrane</location>
        <topology evidence="1">Multi-pass membrane protein</topology>
    </subcellularLocation>
</comment>
<feature type="transmembrane region" description="Helical" evidence="7">
    <location>
        <begin position="26"/>
        <end position="43"/>
    </location>
</feature>
<dbReference type="InterPro" id="IPR050321">
    <property type="entry name" value="Glycosyltr_2/OpgH_subfam"/>
</dbReference>
<dbReference type="Pfam" id="PF13641">
    <property type="entry name" value="Glyco_tranf_2_3"/>
    <property type="match status" value="1"/>
</dbReference>
<accession>A0A1Y5PGK4</accession>
<protein>
    <submittedName>
        <fullName evidence="8">Glycosyltransferase, probably involved in cell wall biogenesis</fullName>
    </submittedName>
</protein>
<keyword evidence="5 7" id="KW-1133">Transmembrane helix</keyword>
<evidence type="ECO:0000256" key="6">
    <source>
        <dbReference type="ARBA" id="ARBA00023136"/>
    </source>
</evidence>
<dbReference type="PANTHER" id="PTHR43867">
    <property type="entry name" value="CELLULOSE SYNTHASE CATALYTIC SUBUNIT A [UDP-FORMING]"/>
    <property type="match status" value="1"/>
</dbReference>
<reference evidence="8" key="1">
    <citation type="submission" date="2016-03" db="EMBL/GenBank/DDBJ databases">
        <authorList>
            <person name="Ploux O."/>
        </authorList>
    </citation>
    <scope>NUCLEOTIDE SEQUENCE</scope>
    <source>
        <strain evidence="8">UC10</strain>
    </source>
</reference>
<dbReference type="AlphaFoldDB" id="A0A1Y5PGK4"/>